<comment type="caution">
    <text evidence="1">The sequence shown here is derived from an EMBL/GenBank/DDBJ whole genome shotgun (WGS) entry which is preliminary data.</text>
</comment>
<evidence type="ECO:0008006" key="3">
    <source>
        <dbReference type="Google" id="ProtNLM"/>
    </source>
</evidence>
<dbReference type="EMBL" id="JAVDUU010000002">
    <property type="protein sequence ID" value="MDR6942507.1"/>
    <property type="molecule type" value="Genomic_DNA"/>
</dbReference>
<sequence length="343" mass="38038">MKTLITTALRLAVFIAIAFSFSCKKLEDSPQPRRSESLVSTNGTLYSPQTIFTASQHTFTDIHICYDDKVFLLENGKLKRLTGNELVDVTLPASVYTNFHPTYLAISKDFTFYLRATTGIKVIKGGQVIKEYKVGEPPLQDFTTETFSERNIAVDETDQSLIVGVPRLFNFGLVSTLKITKSGQASLLSQDDGETAGGFFTAFDVGGTPGQLWLTGLSSFNDNYYSKLYVYTLTNPPFNYTLQHTYGVDLSNHLPFPREGQINTVGFGVMAGIKISKDAKTIYLKTGEYSPNPQTTADTGDVFRIRDNTVTLIAENVENKRMAISKDGKTLYFAGKGLYKINF</sequence>
<dbReference type="Proteomes" id="UP001247620">
    <property type="component" value="Unassembled WGS sequence"/>
</dbReference>
<accession>A0ABU1TAS9</accession>
<gene>
    <name evidence="1" type="ORF">J2W55_002349</name>
</gene>
<protein>
    <recommendedName>
        <fullName evidence="3">TolB-like 6-blade propeller-like</fullName>
    </recommendedName>
</protein>
<keyword evidence="2" id="KW-1185">Reference proteome</keyword>
<organism evidence="1 2">
    <name type="scientific">Mucilaginibacter pocheonensis</name>
    <dbReference type="NCBI Taxonomy" id="398050"/>
    <lineage>
        <taxon>Bacteria</taxon>
        <taxon>Pseudomonadati</taxon>
        <taxon>Bacteroidota</taxon>
        <taxon>Sphingobacteriia</taxon>
        <taxon>Sphingobacteriales</taxon>
        <taxon>Sphingobacteriaceae</taxon>
        <taxon>Mucilaginibacter</taxon>
    </lineage>
</organism>
<proteinExistence type="predicted"/>
<reference evidence="1 2" key="1">
    <citation type="submission" date="2023-07" db="EMBL/GenBank/DDBJ databases">
        <title>Sorghum-associated microbial communities from plants grown in Nebraska, USA.</title>
        <authorList>
            <person name="Schachtman D."/>
        </authorList>
    </citation>
    <scope>NUCLEOTIDE SEQUENCE [LARGE SCALE GENOMIC DNA]</scope>
    <source>
        <strain evidence="1 2">3262</strain>
    </source>
</reference>
<evidence type="ECO:0000313" key="2">
    <source>
        <dbReference type="Proteomes" id="UP001247620"/>
    </source>
</evidence>
<dbReference type="PROSITE" id="PS51257">
    <property type="entry name" value="PROKAR_LIPOPROTEIN"/>
    <property type="match status" value="1"/>
</dbReference>
<evidence type="ECO:0000313" key="1">
    <source>
        <dbReference type="EMBL" id="MDR6942507.1"/>
    </source>
</evidence>
<dbReference type="RefSeq" id="WP_310095787.1">
    <property type="nucleotide sequence ID" value="NZ_JAVDUU010000002.1"/>
</dbReference>
<name>A0ABU1TAS9_9SPHI</name>